<dbReference type="Pfam" id="PF22934">
    <property type="entry name" value="SPRTN_ZBD"/>
    <property type="match status" value="1"/>
</dbReference>
<keyword evidence="5" id="KW-0645">Protease</keyword>
<feature type="compositionally biased region" description="Polar residues" evidence="15">
    <location>
        <begin position="345"/>
        <end position="357"/>
    </location>
</feature>
<evidence type="ECO:0000256" key="15">
    <source>
        <dbReference type="SAM" id="MobiDB-lite"/>
    </source>
</evidence>
<dbReference type="GO" id="GO:0008270">
    <property type="term" value="F:zinc ion binding"/>
    <property type="evidence" value="ECO:0007669"/>
    <property type="project" value="UniProtKB-KW"/>
</dbReference>
<keyword evidence="7" id="KW-0227">DNA damage</keyword>
<evidence type="ECO:0000256" key="5">
    <source>
        <dbReference type="ARBA" id="ARBA00022670"/>
    </source>
</evidence>
<dbReference type="InterPro" id="IPR006642">
    <property type="entry name" value="Rad18_UBZ4"/>
</dbReference>
<evidence type="ECO:0000256" key="9">
    <source>
        <dbReference type="ARBA" id="ARBA00022801"/>
    </source>
</evidence>
<feature type="domain" description="SprT-like" evidence="16">
    <location>
        <begin position="61"/>
        <end position="230"/>
    </location>
</feature>
<dbReference type="GO" id="GO:0005694">
    <property type="term" value="C:chromosome"/>
    <property type="evidence" value="ECO:0007669"/>
    <property type="project" value="UniProtKB-SubCell"/>
</dbReference>
<evidence type="ECO:0000256" key="6">
    <source>
        <dbReference type="ARBA" id="ARBA00022723"/>
    </source>
</evidence>
<evidence type="ECO:0000256" key="13">
    <source>
        <dbReference type="ARBA" id="ARBA00023242"/>
    </source>
</evidence>
<organism evidence="18">
    <name type="scientific">Ixodes ricinus</name>
    <name type="common">Common tick</name>
    <name type="synonym">Acarus ricinus</name>
    <dbReference type="NCBI Taxonomy" id="34613"/>
    <lineage>
        <taxon>Eukaryota</taxon>
        <taxon>Metazoa</taxon>
        <taxon>Ecdysozoa</taxon>
        <taxon>Arthropoda</taxon>
        <taxon>Chelicerata</taxon>
        <taxon>Arachnida</taxon>
        <taxon>Acari</taxon>
        <taxon>Parasitiformes</taxon>
        <taxon>Ixodida</taxon>
        <taxon>Ixodoidea</taxon>
        <taxon>Ixodidae</taxon>
        <taxon>Ixodinae</taxon>
        <taxon>Ixodes</taxon>
    </lineage>
</organism>
<feature type="compositionally biased region" description="Low complexity" evidence="15">
    <location>
        <begin position="332"/>
        <end position="344"/>
    </location>
</feature>
<feature type="domain" description="UBZ4-type" evidence="17">
    <location>
        <begin position="553"/>
        <end position="577"/>
    </location>
</feature>
<comment type="similarity">
    <text evidence="3">Belongs to the Spartan family.</text>
</comment>
<dbReference type="GO" id="GO:0004222">
    <property type="term" value="F:metalloendopeptidase activity"/>
    <property type="evidence" value="ECO:0007669"/>
    <property type="project" value="InterPro"/>
</dbReference>
<feature type="compositionally biased region" description="Pro residues" evidence="15">
    <location>
        <begin position="29"/>
        <end position="42"/>
    </location>
</feature>
<keyword evidence="8" id="KW-0863">Zinc-finger</keyword>
<feature type="compositionally biased region" description="Polar residues" evidence="15">
    <location>
        <begin position="418"/>
        <end position="429"/>
    </location>
</feature>
<keyword evidence="13" id="KW-0539">Nucleus</keyword>
<keyword evidence="12" id="KW-0234">DNA repair</keyword>
<evidence type="ECO:0000256" key="3">
    <source>
        <dbReference type="ARBA" id="ARBA00010724"/>
    </source>
</evidence>
<dbReference type="GO" id="GO:0005634">
    <property type="term" value="C:nucleus"/>
    <property type="evidence" value="ECO:0007669"/>
    <property type="project" value="UniProtKB-SubCell"/>
</dbReference>
<proteinExistence type="inferred from homology"/>
<evidence type="ECO:0000256" key="7">
    <source>
        <dbReference type="ARBA" id="ARBA00022763"/>
    </source>
</evidence>
<keyword evidence="10" id="KW-0862">Zinc</keyword>
<accession>A0A147BBS3</accession>
<comment type="subcellular location">
    <subcellularLocation>
        <location evidence="2">Chromosome</location>
    </subcellularLocation>
    <subcellularLocation>
        <location evidence="1">Nucleus</location>
    </subcellularLocation>
</comment>
<keyword evidence="6" id="KW-0479">Metal-binding</keyword>
<dbReference type="InterPro" id="IPR006640">
    <property type="entry name" value="SprT-like_domain"/>
</dbReference>
<keyword evidence="4" id="KW-0158">Chromosome</keyword>
<name>A0A147BBS3_IXORI</name>
<evidence type="ECO:0000256" key="10">
    <source>
        <dbReference type="ARBA" id="ARBA00022833"/>
    </source>
</evidence>
<dbReference type="GO" id="GO:0006508">
    <property type="term" value="P:proteolysis"/>
    <property type="evidence" value="ECO:0007669"/>
    <property type="project" value="UniProtKB-KW"/>
</dbReference>
<sequence length="580" mass="63735">MELQREFDDEQAFLVSLRDWDVEETPKVSKPPPPALKPSVPPPRRKVSVVDPYWELTDPNPDIHGLFLEFNDAYFWGKLLGVEVKWSSRMTLCAGLCCYEGRGGLCSVKLSEPLLKLRPRKDLVETLLHEMIHAFLFVTHNNRDHDAHGTEFHKHMHRINEQSGAKITVYHSFHDEVASYRRHWWRCTGPCQHRRPFWGMVKRAMNRAPSERDPWWADHQRSCGGTFVKIREPEGKRKDTGGTQKQPPAGAKKLKTDGPDIRTLFQNGSQAKKPVPEQPRIPFSGKGHTLGGGNRAGDVSRYFPPKKTEGATSGPSCVLGNRATANGVANSTTQQRRTNNGTTQHGNKPTSSLQNGWVSKPWAEVGGDQHGSNKPASSRHDESTSKPKSKADEEVGGPKPTLAFVGSTNVGSRDRSPSKPTLSRGSPTSKPRLEAESDRHRHGVKSPTKSVSKSAAVQRTLVEIFGDSNKGRVSGGELTGVRKVSRKSSAARMRLLRELISSDSDSEDIAIDESDAVDIVAKKAVDSVVNNVAGKRETNVTAGAQASASSAQFVECPVCECLVEHGAINRHLDSVCLGEA</sequence>
<dbReference type="GO" id="GO:0006281">
    <property type="term" value="P:DNA repair"/>
    <property type="evidence" value="ECO:0007669"/>
    <property type="project" value="UniProtKB-KW"/>
</dbReference>
<dbReference type="EMBL" id="GEGO01007195">
    <property type="protein sequence ID" value="JAR88209.1"/>
    <property type="molecule type" value="Transcribed_RNA"/>
</dbReference>
<evidence type="ECO:0000256" key="14">
    <source>
        <dbReference type="ARBA" id="ARBA00030396"/>
    </source>
</evidence>
<evidence type="ECO:0000256" key="4">
    <source>
        <dbReference type="ARBA" id="ARBA00022454"/>
    </source>
</evidence>
<feature type="region of interest" description="Disordered" evidence="15">
    <location>
        <begin position="230"/>
        <end position="453"/>
    </location>
</feature>
<protein>
    <recommendedName>
        <fullName evidence="14">Protein with SprT-like domain at the N terminus</fullName>
    </recommendedName>
</protein>
<dbReference type="InterPro" id="IPR055220">
    <property type="entry name" value="SPRTN_ZBD"/>
</dbReference>
<keyword evidence="9" id="KW-0378">Hydrolase</keyword>
<feature type="compositionally biased region" description="Basic and acidic residues" evidence="15">
    <location>
        <begin position="378"/>
        <end position="393"/>
    </location>
</feature>
<dbReference type="GO" id="GO:0003697">
    <property type="term" value="F:single-stranded DNA binding"/>
    <property type="evidence" value="ECO:0007669"/>
    <property type="project" value="InterPro"/>
</dbReference>
<dbReference type="SMART" id="SM00731">
    <property type="entry name" value="SprT"/>
    <property type="match status" value="1"/>
</dbReference>
<evidence type="ECO:0000259" key="17">
    <source>
        <dbReference type="SMART" id="SM00734"/>
    </source>
</evidence>
<dbReference type="PANTHER" id="PTHR21220">
    <property type="entry name" value="DNA-DEPENDENT METALLOPROTEASE SPRTN"/>
    <property type="match status" value="1"/>
</dbReference>
<dbReference type="GO" id="GO:0031593">
    <property type="term" value="F:polyubiquitin modification-dependent protein binding"/>
    <property type="evidence" value="ECO:0007669"/>
    <property type="project" value="TreeGrafter"/>
</dbReference>
<evidence type="ECO:0000256" key="8">
    <source>
        <dbReference type="ARBA" id="ARBA00022771"/>
    </source>
</evidence>
<dbReference type="SMART" id="SM00734">
    <property type="entry name" value="ZnF_Rad18"/>
    <property type="match status" value="1"/>
</dbReference>
<evidence type="ECO:0000256" key="11">
    <source>
        <dbReference type="ARBA" id="ARBA00023049"/>
    </source>
</evidence>
<evidence type="ECO:0000256" key="1">
    <source>
        <dbReference type="ARBA" id="ARBA00004123"/>
    </source>
</evidence>
<evidence type="ECO:0000256" key="2">
    <source>
        <dbReference type="ARBA" id="ARBA00004286"/>
    </source>
</evidence>
<feature type="compositionally biased region" description="Basic and acidic residues" evidence="15">
    <location>
        <begin position="230"/>
        <end position="240"/>
    </location>
</feature>
<dbReference type="AlphaFoldDB" id="A0A147BBS3"/>
<feature type="region of interest" description="Disordered" evidence="15">
    <location>
        <begin position="24"/>
        <end position="43"/>
    </location>
</feature>
<keyword evidence="11" id="KW-0482">Metalloprotease</keyword>
<dbReference type="PANTHER" id="PTHR21220:SF0">
    <property type="entry name" value="DNA-DEPENDENT METALLOPROTEASE SPRTN"/>
    <property type="match status" value="1"/>
</dbReference>
<evidence type="ECO:0000313" key="18">
    <source>
        <dbReference type="EMBL" id="JAR88209.1"/>
    </source>
</evidence>
<evidence type="ECO:0000256" key="12">
    <source>
        <dbReference type="ARBA" id="ARBA00023204"/>
    </source>
</evidence>
<reference evidence="18" key="1">
    <citation type="journal article" date="2018" name="PLoS Negl. Trop. Dis.">
        <title>Sialome diversity of ticks revealed by RNAseq of single tick salivary glands.</title>
        <authorList>
            <person name="Perner J."/>
            <person name="Kropackova S."/>
            <person name="Kopacek P."/>
            <person name="Ribeiro J.M."/>
        </authorList>
    </citation>
    <scope>NUCLEOTIDE SEQUENCE</scope>
    <source>
        <strain evidence="18">Siblings of single egg batch collected in Ceske Budejovice</strain>
        <tissue evidence="18">Salivary glands</tissue>
    </source>
</reference>
<dbReference type="Pfam" id="PF10263">
    <property type="entry name" value="SprT-like"/>
    <property type="match status" value="1"/>
</dbReference>
<evidence type="ECO:0000259" key="16">
    <source>
        <dbReference type="SMART" id="SM00731"/>
    </source>
</evidence>
<dbReference type="InterPro" id="IPR044245">
    <property type="entry name" value="Spartan"/>
</dbReference>